<dbReference type="Gene3D" id="2.60.40.10">
    <property type="entry name" value="Immunoglobulins"/>
    <property type="match status" value="1"/>
</dbReference>
<dbReference type="SUPFAM" id="SSF52058">
    <property type="entry name" value="L domain-like"/>
    <property type="match status" value="1"/>
</dbReference>
<dbReference type="SMART" id="SM00409">
    <property type="entry name" value="IG"/>
    <property type="match status" value="1"/>
</dbReference>
<accession>A0A7J7IXJ3</accession>
<sequence length="608" mass="68000">MLFLTIILVLCVQHSYSCTSTQEGSDVIAMCNRETLKSIPADVLDLTTDIQFASNRLTNLSYGGMLSRFFNLKVLNVSHNYLSDQSFSPDVFTKIRTLITLDLQRNRIRRVTPPLIRNSQMRTLKLDGNQINHVPADFLVNLVKLHELTLSSCNIHTISGHAFRSLGTHLKKLDLSNNLLVTLSLDLREDLFSEYLLEIRLYDNFWNCDCQLKWLRKEIATTPASWFFKGYSLLPLCEDPHPVKHRSWFEVSADKFGCPPQLFHPPPSVQPTLAYRAFEIGEDVTLTCLVNTYTLPHMVQWLKDDVSTDYKARLATTQQYNGSLLNTTLTIKNIRYEDYGHYKCIVNTTFGSLTQECHLAGPQPSEPASLGPLKNTGIIVAIVIVCIIVIVIVAIVATFYLKKYCVYRGKLYMGGATSHETSHKSDTELSLVEEQMREISSTTPLTVAYTAVEQTNVSKLYAEDELEALPADTEYPVDDAGCAEYNEYLEAVSSANHSPAFIDPATPHLPVYVDPVHSAPYVIDTNLMRTASPDHSNPSPSLANSNALLINRPNHIASYLDNHTSSSESGDSITEPIIVSRMGTTPNASPLTFIKEEPDEDEVVTDLL</sequence>
<evidence type="ECO:0000256" key="4">
    <source>
        <dbReference type="ARBA" id="ARBA00023157"/>
    </source>
</evidence>
<keyword evidence="5" id="KW-0472">Membrane</keyword>
<feature type="signal peptide" evidence="6">
    <location>
        <begin position="1"/>
        <end position="17"/>
    </location>
</feature>
<keyword evidence="1" id="KW-0433">Leucine-rich repeat</keyword>
<proteinExistence type="predicted"/>
<dbReference type="OrthoDB" id="6287768at2759"/>
<dbReference type="Gene3D" id="3.80.10.10">
    <property type="entry name" value="Ribonuclease Inhibitor"/>
    <property type="match status" value="2"/>
</dbReference>
<keyword evidence="5" id="KW-1133">Transmembrane helix</keyword>
<dbReference type="SMART" id="SM00408">
    <property type="entry name" value="IGc2"/>
    <property type="match status" value="1"/>
</dbReference>
<evidence type="ECO:0000259" key="7">
    <source>
        <dbReference type="PROSITE" id="PS50835"/>
    </source>
</evidence>
<dbReference type="Pfam" id="PF13855">
    <property type="entry name" value="LRR_8"/>
    <property type="match status" value="1"/>
</dbReference>
<dbReference type="InterPro" id="IPR003591">
    <property type="entry name" value="Leu-rich_rpt_typical-subtyp"/>
</dbReference>
<dbReference type="Pfam" id="PF13927">
    <property type="entry name" value="Ig_3"/>
    <property type="match status" value="1"/>
</dbReference>
<dbReference type="SMART" id="SM00369">
    <property type="entry name" value="LRR_TYP"/>
    <property type="match status" value="5"/>
</dbReference>
<dbReference type="EMBL" id="VXIV02003350">
    <property type="protein sequence ID" value="KAF6017938.1"/>
    <property type="molecule type" value="Genomic_DNA"/>
</dbReference>
<name>A0A7J7IXJ3_BUGNE</name>
<dbReference type="InterPro" id="IPR000483">
    <property type="entry name" value="Cys-rich_flank_reg_C"/>
</dbReference>
<dbReference type="InterPro" id="IPR003598">
    <property type="entry name" value="Ig_sub2"/>
</dbReference>
<keyword evidence="9" id="KW-1185">Reference proteome</keyword>
<keyword evidence="4" id="KW-1015">Disulfide bond</keyword>
<evidence type="ECO:0000313" key="8">
    <source>
        <dbReference type="EMBL" id="KAF6017938.1"/>
    </source>
</evidence>
<keyword evidence="3" id="KW-0677">Repeat</keyword>
<gene>
    <name evidence="8" type="ORF">EB796_023748</name>
</gene>
<protein>
    <submittedName>
        <fullName evidence="8">LRFN5</fullName>
    </submittedName>
</protein>
<keyword evidence="5" id="KW-0812">Transmembrane</keyword>
<evidence type="ECO:0000256" key="5">
    <source>
        <dbReference type="SAM" id="Phobius"/>
    </source>
</evidence>
<dbReference type="InterPro" id="IPR001611">
    <property type="entry name" value="Leu-rich_rpt"/>
</dbReference>
<dbReference type="InterPro" id="IPR036179">
    <property type="entry name" value="Ig-like_dom_sf"/>
</dbReference>
<evidence type="ECO:0000256" key="2">
    <source>
        <dbReference type="ARBA" id="ARBA00022729"/>
    </source>
</evidence>
<dbReference type="SUPFAM" id="SSF48726">
    <property type="entry name" value="Immunoglobulin"/>
    <property type="match status" value="1"/>
</dbReference>
<dbReference type="SMART" id="SM00082">
    <property type="entry name" value="LRRCT"/>
    <property type="match status" value="1"/>
</dbReference>
<evidence type="ECO:0000256" key="6">
    <source>
        <dbReference type="SAM" id="SignalP"/>
    </source>
</evidence>
<dbReference type="InterPro" id="IPR003599">
    <property type="entry name" value="Ig_sub"/>
</dbReference>
<reference evidence="8" key="1">
    <citation type="submission" date="2020-06" db="EMBL/GenBank/DDBJ databases">
        <title>Draft genome of Bugula neritina, a colonial animal packing powerful symbionts and potential medicines.</title>
        <authorList>
            <person name="Rayko M."/>
        </authorList>
    </citation>
    <scope>NUCLEOTIDE SEQUENCE [LARGE SCALE GENOMIC DNA]</scope>
    <source>
        <strain evidence="8">Kwan_BN1</strain>
    </source>
</reference>
<dbReference type="InterPro" id="IPR007110">
    <property type="entry name" value="Ig-like_dom"/>
</dbReference>
<dbReference type="Proteomes" id="UP000593567">
    <property type="component" value="Unassembled WGS sequence"/>
</dbReference>
<evidence type="ECO:0000256" key="3">
    <source>
        <dbReference type="ARBA" id="ARBA00022737"/>
    </source>
</evidence>
<comment type="caution">
    <text evidence="8">The sequence shown here is derived from an EMBL/GenBank/DDBJ whole genome shotgun (WGS) entry which is preliminary data.</text>
</comment>
<dbReference type="InterPro" id="IPR013783">
    <property type="entry name" value="Ig-like_fold"/>
</dbReference>
<dbReference type="PANTHER" id="PTHR24366:SF170">
    <property type="entry name" value="RE50361P"/>
    <property type="match status" value="1"/>
</dbReference>
<feature type="domain" description="Ig-like" evidence="7">
    <location>
        <begin position="267"/>
        <end position="354"/>
    </location>
</feature>
<evidence type="ECO:0000313" key="9">
    <source>
        <dbReference type="Proteomes" id="UP000593567"/>
    </source>
</evidence>
<evidence type="ECO:0000256" key="1">
    <source>
        <dbReference type="ARBA" id="ARBA00022614"/>
    </source>
</evidence>
<feature type="chain" id="PRO_5029881840" evidence="6">
    <location>
        <begin position="18"/>
        <end position="608"/>
    </location>
</feature>
<keyword evidence="2 6" id="KW-0732">Signal</keyword>
<dbReference type="PANTHER" id="PTHR24366">
    <property type="entry name" value="IG(IMMUNOGLOBULIN) AND LRR(LEUCINE RICH REPEAT) DOMAINS"/>
    <property type="match status" value="1"/>
</dbReference>
<dbReference type="AlphaFoldDB" id="A0A7J7IXJ3"/>
<organism evidence="8 9">
    <name type="scientific">Bugula neritina</name>
    <name type="common">Brown bryozoan</name>
    <name type="synonym">Sertularia neritina</name>
    <dbReference type="NCBI Taxonomy" id="10212"/>
    <lineage>
        <taxon>Eukaryota</taxon>
        <taxon>Metazoa</taxon>
        <taxon>Spiralia</taxon>
        <taxon>Lophotrochozoa</taxon>
        <taxon>Bryozoa</taxon>
        <taxon>Gymnolaemata</taxon>
        <taxon>Cheilostomatida</taxon>
        <taxon>Flustrina</taxon>
        <taxon>Buguloidea</taxon>
        <taxon>Bugulidae</taxon>
        <taxon>Bugula</taxon>
    </lineage>
</organism>
<feature type="transmembrane region" description="Helical" evidence="5">
    <location>
        <begin position="378"/>
        <end position="401"/>
    </location>
</feature>
<dbReference type="PROSITE" id="PS50835">
    <property type="entry name" value="IG_LIKE"/>
    <property type="match status" value="1"/>
</dbReference>
<dbReference type="InterPro" id="IPR032675">
    <property type="entry name" value="LRR_dom_sf"/>
</dbReference>